<sequence length="172" mass="19599">MIPNCWVYEEKSILKCYWPKLKGKQLSAAIKNCTPPLKDTWKSYEIRLYRSLGLTWAKKAEETSNLESEYKPEAIQPQKRIRSSNQREDFLYNFGPSENNFTSSDKQDADLIPNPNNSLYPPDTEFLVPATNLYQLAQETDFVISNLPELSIPSAAFEVTALSSPVTINEAN</sequence>
<reference evidence="1" key="1">
    <citation type="submission" date="2021-06" db="EMBL/GenBank/DDBJ databases">
        <authorList>
            <person name="Hodson N. C."/>
            <person name="Mongue J. A."/>
            <person name="Jaron S. K."/>
        </authorList>
    </citation>
    <scope>NUCLEOTIDE SEQUENCE</scope>
</reference>
<feature type="non-terminal residue" evidence="1">
    <location>
        <position position="1"/>
    </location>
</feature>
<name>A0A8J2KX72_9HEXA</name>
<dbReference type="OrthoDB" id="10069532at2759"/>
<evidence type="ECO:0000313" key="2">
    <source>
        <dbReference type="Proteomes" id="UP000708208"/>
    </source>
</evidence>
<gene>
    <name evidence="1" type="ORF">AFUS01_LOCUS31312</name>
</gene>
<comment type="caution">
    <text evidence="1">The sequence shown here is derived from an EMBL/GenBank/DDBJ whole genome shotgun (WGS) entry which is preliminary data.</text>
</comment>
<organism evidence="1 2">
    <name type="scientific">Allacma fusca</name>
    <dbReference type="NCBI Taxonomy" id="39272"/>
    <lineage>
        <taxon>Eukaryota</taxon>
        <taxon>Metazoa</taxon>
        <taxon>Ecdysozoa</taxon>
        <taxon>Arthropoda</taxon>
        <taxon>Hexapoda</taxon>
        <taxon>Collembola</taxon>
        <taxon>Symphypleona</taxon>
        <taxon>Sminthuridae</taxon>
        <taxon>Allacma</taxon>
    </lineage>
</organism>
<proteinExistence type="predicted"/>
<protein>
    <submittedName>
        <fullName evidence="1">Uncharacterized protein</fullName>
    </submittedName>
</protein>
<accession>A0A8J2KX72</accession>
<dbReference type="Proteomes" id="UP000708208">
    <property type="component" value="Unassembled WGS sequence"/>
</dbReference>
<dbReference type="EMBL" id="CAJVCH010495411">
    <property type="protein sequence ID" value="CAG7820944.1"/>
    <property type="molecule type" value="Genomic_DNA"/>
</dbReference>
<keyword evidence="2" id="KW-1185">Reference proteome</keyword>
<evidence type="ECO:0000313" key="1">
    <source>
        <dbReference type="EMBL" id="CAG7820944.1"/>
    </source>
</evidence>
<dbReference type="AlphaFoldDB" id="A0A8J2KX72"/>